<proteinExistence type="predicted"/>
<comment type="caution">
    <text evidence="1">The sequence shown here is derived from an EMBL/GenBank/DDBJ whole genome shotgun (WGS) entry which is preliminary data.</text>
</comment>
<feature type="non-terminal residue" evidence="1">
    <location>
        <position position="1"/>
    </location>
</feature>
<protein>
    <submittedName>
        <fullName evidence="1">Uncharacterized protein</fullName>
    </submittedName>
</protein>
<organism evidence="1">
    <name type="scientific">marine sediment metagenome</name>
    <dbReference type="NCBI Taxonomy" id="412755"/>
    <lineage>
        <taxon>unclassified sequences</taxon>
        <taxon>metagenomes</taxon>
        <taxon>ecological metagenomes</taxon>
    </lineage>
</organism>
<accession>X1NJ31</accession>
<gene>
    <name evidence="1" type="ORF">S06H3_52342</name>
</gene>
<dbReference type="AlphaFoldDB" id="X1NJ31"/>
<name>X1NJ31_9ZZZZ</name>
<reference evidence="1" key="1">
    <citation type="journal article" date="2014" name="Front. Microbiol.">
        <title>High frequency of phylogenetically diverse reductive dehalogenase-homologous genes in deep subseafloor sedimentary metagenomes.</title>
        <authorList>
            <person name="Kawai M."/>
            <person name="Futagami T."/>
            <person name="Toyoda A."/>
            <person name="Takaki Y."/>
            <person name="Nishi S."/>
            <person name="Hori S."/>
            <person name="Arai W."/>
            <person name="Tsubouchi T."/>
            <person name="Morono Y."/>
            <person name="Uchiyama I."/>
            <person name="Ito T."/>
            <person name="Fujiyama A."/>
            <person name="Inagaki F."/>
            <person name="Takami H."/>
        </authorList>
    </citation>
    <scope>NUCLEOTIDE SEQUENCE</scope>
    <source>
        <strain evidence="1">Expedition CK06-06</strain>
    </source>
</reference>
<sequence>LSDKAKLKRVENILYVLPMIILHTPLGLRNGSKKYIAKLKITHSLQKTDAI</sequence>
<evidence type="ECO:0000313" key="1">
    <source>
        <dbReference type="EMBL" id="GAI43583.1"/>
    </source>
</evidence>
<dbReference type="EMBL" id="BARV01033284">
    <property type="protein sequence ID" value="GAI43583.1"/>
    <property type="molecule type" value="Genomic_DNA"/>
</dbReference>